<evidence type="ECO:0000259" key="4">
    <source>
        <dbReference type="Pfam" id="PF07992"/>
    </source>
</evidence>
<evidence type="ECO:0000313" key="5">
    <source>
        <dbReference type="EMBL" id="MFC4999489.1"/>
    </source>
</evidence>
<keyword evidence="6" id="KW-1185">Reference proteome</keyword>
<keyword evidence="2" id="KW-0560">Oxidoreductase</keyword>
<comment type="catalytic activity">
    <reaction evidence="3">
        <text>[thioredoxin]-dithiol + NADP(+) = [thioredoxin]-disulfide + NADPH + H(+)</text>
        <dbReference type="Rhea" id="RHEA:20345"/>
        <dbReference type="Rhea" id="RHEA-COMP:10698"/>
        <dbReference type="Rhea" id="RHEA-COMP:10700"/>
        <dbReference type="ChEBI" id="CHEBI:15378"/>
        <dbReference type="ChEBI" id="CHEBI:29950"/>
        <dbReference type="ChEBI" id="CHEBI:50058"/>
        <dbReference type="ChEBI" id="CHEBI:57783"/>
        <dbReference type="ChEBI" id="CHEBI:58349"/>
        <dbReference type="EC" id="1.8.1.9"/>
    </reaction>
</comment>
<dbReference type="EMBL" id="JBHSIU010000018">
    <property type="protein sequence ID" value="MFC4999489.1"/>
    <property type="molecule type" value="Genomic_DNA"/>
</dbReference>
<evidence type="ECO:0000256" key="2">
    <source>
        <dbReference type="ARBA" id="ARBA00023002"/>
    </source>
</evidence>
<dbReference type="Pfam" id="PF07992">
    <property type="entry name" value="Pyr_redox_2"/>
    <property type="match status" value="1"/>
</dbReference>
<dbReference type="Proteomes" id="UP001595912">
    <property type="component" value="Unassembled WGS sequence"/>
</dbReference>
<sequence length="563" mass="60365">MNGAGPPVLFMVGDDQKDLDALRQALDRRFGADYRIVAETVPARALSVLETLRDRDEHVAAVIAEHRMPKMSGEAFLVRAHRLHPFAGRALIAPVFDRPAEQAIFRGMALGRIDMILVRPWDPADHWLYPRIGVLLDNWVQATEQPGVSAMRIVAEPGAPRTHELLDLLYRNAVPVQSFPPDSPEGRHLLELAGHDGQQVPVCVYFDGRVQADPSVPQIAEAMGFHARPEADHYDMTVIGGGPAGLSAALSSASEGLHTLVLEPLTTGGQAGTTSMIRNYLGFPYGVGGRGLTMLARGQALLFGAELVFDRAVGLDVRDRRQLITLAGGSEVTSDATVLSTGVRYRRLRAPGVEDLLGAGVFYGAALCEAPATRGQPVYIVGAGNSAGQAALHLARYAEQVTIVARGETLSSTMSTYLVEQIAHQRNITVRTNTHITRATGAGRLEQLQLHDAATCRTEQAAASALFILIGAHPCTDWLPAALARDPAGYLLTGPDLDPNRQPPRGWPPARCPLPMETSIPGVFAAGDVRHGSTKRVAAAVGEGAAAVQFAHQHLDELADRPR</sequence>
<evidence type="ECO:0000256" key="3">
    <source>
        <dbReference type="ARBA" id="ARBA00048132"/>
    </source>
</evidence>
<name>A0ABV9VUJ7_9ACTN</name>
<dbReference type="InterPro" id="IPR036188">
    <property type="entry name" value="FAD/NAD-bd_sf"/>
</dbReference>
<reference evidence="6" key="1">
    <citation type="journal article" date="2019" name="Int. J. Syst. Evol. Microbiol.">
        <title>The Global Catalogue of Microorganisms (GCM) 10K type strain sequencing project: providing services to taxonomists for standard genome sequencing and annotation.</title>
        <authorList>
            <consortium name="The Broad Institute Genomics Platform"/>
            <consortium name="The Broad Institute Genome Sequencing Center for Infectious Disease"/>
            <person name="Wu L."/>
            <person name="Ma J."/>
        </authorList>
    </citation>
    <scope>NUCLEOTIDE SEQUENCE [LARGE SCALE GENOMIC DNA]</scope>
    <source>
        <strain evidence="6">CGMCC 4.7152</strain>
    </source>
</reference>
<dbReference type="PANTHER" id="PTHR48105">
    <property type="entry name" value="THIOREDOXIN REDUCTASE 1-RELATED-RELATED"/>
    <property type="match status" value="1"/>
</dbReference>
<dbReference type="InterPro" id="IPR050097">
    <property type="entry name" value="Ferredoxin-NADP_redctase_2"/>
</dbReference>
<protein>
    <submittedName>
        <fullName evidence="5">FAD-dependent oxidoreductase</fullName>
    </submittedName>
</protein>
<organism evidence="5 6">
    <name type="scientific">Dactylosporangium cerinum</name>
    <dbReference type="NCBI Taxonomy" id="1434730"/>
    <lineage>
        <taxon>Bacteria</taxon>
        <taxon>Bacillati</taxon>
        <taxon>Actinomycetota</taxon>
        <taxon>Actinomycetes</taxon>
        <taxon>Micromonosporales</taxon>
        <taxon>Micromonosporaceae</taxon>
        <taxon>Dactylosporangium</taxon>
    </lineage>
</organism>
<dbReference type="InterPro" id="IPR023753">
    <property type="entry name" value="FAD/NAD-binding_dom"/>
</dbReference>
<comment type="caution">
    <text evidence="5">The sequence shown here is derived from an EMBL/GenBank/DDBJ whole genome shotgun (WGS) entry which is preliminary data.</text>
</comment>
<dbReference type="PRINTS" id="PR00469">
    <property type="entry name" value="PNDRDTASEII"/>
</dbReference>
<keyword evidence="1" id="KW-0285">Flavoprotein</keyword>
<dbReference type="PRINTS" id="PR00368">
    <property type="entry name" value="FADPNR"/>
</dbReference>
<feature type="domain" description="FAD/NAD(P)-binding" evidence="4">
    <location>
        <begin position="234"/>
        <end position="544"/>
    </location>
</feature>
<gene>
    <name evidence="5" type="ORF">ACFPIJ_16815</name>
</gene>
<dbReference type="SUPFAM" id="SSF51905">
    <property type="entry name" value="FAD/NAD(P)-binding domain"/>
    <property type="match status" value="1"/>
</dbReference>
<proteinExistence type="predicted"/>
<accession>A0ABV9VUJ7</accession>
<evidence type="ECO:0000313" key="6">
    <source>
        <dbReference type="Proteomes" id="UP001595912"/>
    </source>
</evidence>
<dbReference type="Gene3D" id="3.50.50.60">
    <property type="entry name" value="FAD/NAD(P)-binding domain"/>
    <property type="match status" value="2"/>
</dbReference>
<dbReference type="RefSeq" id="WP_380115930.1">
    <property type="nucleotide sequence ID" value="NZ_JBHSIU010000018.1"/>
</dbReference>
<evidence type="ECO:0000256" key="1">
    <source>
        <dbReference type="ARBA" id="ARBA00022630"/>
    </source>
</evidence>